<feature type="transmembrane region" description="Helical" evidence="1">
    <location>
        <begin position="177"/>
        <end position="198"/>
    </location>
</feature>
<evidence type="ECO:0000256" key="1">
    <source>
        <dbReference type="SAM" id="Phobius"/>
    </source>
</evidence>
<dbReference type="EMBL" id="PXYW01000017">
    <property type="protein sequence ID" value="PSR33633.1"/>
    <property type="molecule type" value="Genomic_DNA"/>
</dbReference>
<evidence type="ECO:0008006" key="4">
    <source>
        <dbReference type="Google" id="ProtNLM"/>
    </source>
</evidence>
<organism evidence="2 3">
    <name type="scientific">Sulfobacillus benefaciens</name>
    <dbReference type="NCBI Taxonomy" id="453960"/>
    <lineage>
        <taxon>Bacteria</taxon>
        <taxon>Bacillati</taxon>
        <taxon>Bacillota</taxon>
        <taxon>Clostridia</taxon>
        <taxon>Eubacteriales</taxon>
        <taxon>Clostridiales Family XVII. Incertae Sedis</taxon>
        <taxon>Sulfobacillus</taxon>
    </lineage>
</organism>
<evidence type="ECO:0000313" key="3">
    <source>
        <dbReference type="Proteomes" id="UP000242972"/>
    </source>
</evidence>
<accession>A0A2T2XGK8</accession>
<sequence>MKLMSESHEHLINRYLKQLDNALRDLPTARRKQIVKDIADHIHTARDAFPEANEAQIRQILEEVGDVESIRQEAGLPPQNDTQWGTRWAPWLLLLGGFFFLFGWILGVILLWQSRVWKLGDKILATLVWPGGLATVVAIGGMGGTVSSASPSVCNAGANGSVHCMSSAVVSPHSPPVFMVTLAIIAVAAPLFVTWRLVHVASWESKT</sequence>
<comment type="caution">
    <text evidence="2">The sequence shown here is derived from an EMBL/GenBank/DDBJ whole genome shotgun (WGS) entry which is preliminary data.</text>
</comment>
<proteinExistence type="predicted"/>
<protein>
    <recommendedName>
        <fullName evidence="4">DUF1700 domain-containing protein</fullName>
    </recommendedName>
</protein>
<feature type="transmembrane region" description="Helical" evidence="1">
    <location>
        <begin position="88"/>
        <end position="111"/>
    </location>
</feature>
<evidence type="ECO:0000313" key="2">
    <source>
        <dbReference type="EMBL" id="PSR33633.1"/>
    </source>
</evidence>
<feature type="transmembrane region" description="Helical" evidence="1">
    <location>
        <begin position="123"/>
        <end position="143"/>
    </location>
</feature>
<keyword evidence="1" id="KW-0812">Transmembrane</keyword>
<gene>
    <name evidence="2" type="ORF">C7B46_08465</name>
</gene>
<reference evidence="2 3" key="1">
    <citation type="journal article" date="2014" name="BMC Genomics">
        <title>Comparison of environmental and isolate Sulfobacillus genomes reveals diverse carbon, sulfur, nitrogen, and hydrogen metabolisms.</title>
        <authorList>
            <person name="Justice N.B."/>
            <person name="Norman A."/>
            <person name="Brown C.T."/>
            <person name="Singh A."/>
            <person name="Thomas B.C."/>
            <person name="Banfield J.F."/>
        </authorList>
    </citation>
    <scope>NUCLEOTIDE SEQUENCE [LARGE SCALE GENOMIC DNA]</scope>
    <source>
        <strain evidence="2">AMDSBA4</strain>
    </source>
</reference>
<dbReference type="Proteomes" id="UP000242972">
    <property type="component" value="Unassembled WGS sequence"/>
</dbReference>
<keyword evidence="1" id="KW-0472">Membrane</keyword>
<dbReference type="Pfam" id="PF22564">
    <property type="entry name" value="HAAS"/>
    <property type="match status" value="1"/>
</dbReference>
<keyword evidence="1" id="KW-1133">Transmembrane helix</keyword>
<name>A0A2T2XGK8_9FIRM</name>
<dbReference type="AlphaFoldDB" id="A0A2T2XGK8"/>